<organism evidence="2 3">
    <name type="scientific">Recurvomyces mirabilis</name>
    <dbReference type="NCBI Taxonomy" id="574656"/>
    <lineage>
        <taxon>Eukaryota</taxon>
        <taxon>Fungi</taxon>
        <taxon>Dikarya</taxon>
        <taxon>Ascomycota</taxon>
        <taxon>Pezizomycotina</taxon>
        <taxon>Dothideomycetes</taxon>
        <taxon>Dothideomycetidae</taxon>
        <taxon>Mycosphaerellales</taxon>
        <taxon>Teratosphaeriaceae</taxon>
        <taxon>Recurvomyces</taxon>
    </lineage>
</organism>
<dbReference type="AlphaFoldDB" id="A0AAE0WRU5"/>
<comment type="caution">
    <text evidence="2">The sequence shown here is derived from an EMBL/GenBank/DDBJ whole genome shotgun (WGS) entry which is preliminary data.</text>
</comment>
<feature type="compositionally biased region" description="Basic and acidic residues" evidence="1">
    <location>
        <begin position="49"/>
        <end position="78"/>
    </location>
</feature>
<dbReference type="EMBL" id="JAUTXT010000009">
    <property type="protein sequence ID" value="KAK3676761.1"/>
    <property type="molecule type" value="Genomic_DNA"/>
</dbReference>
<proteinExistence type="predicted"/>
<accession>A0AAE0WRU5</accession>
<sequence>MPPPQQPVARKATIKKAKADFKSRGQPTISTSERKQLLRDVELDRRAWGIEQREKKKAESTLRKKQERERREKDDRARVQMGTQMRCDRFGYKSSQFHLGKFFGAAAGMTEQEGEISVAAVMVEEVEEEDMFGDDGVDDDTLLEALGAPHLRLDAGESESKHAEGESIRSVDEPSPQAVSVFADNSSSNDDMMLDFWNELGSSTQIARELADDDPEPKYQPKAYQTPFPRPEAVNRKERGTVDVVLASRSDSHIFARELMPPPPLPSKVARPNLPIRGLQARQKPPAMEHPPTVAVSGFTMSELEDFVDDDLQLTQVAPG</sequence>
<feature type="region of interest" description="Disordered" evidence="1">
    <location>
        <begin position="151"/>
        <end position="175"/>
    </location>
</feature>
<gene>
    <name evidence="2" type="ORF">LTR78_003538</name>
</gene>
<feature type="region of interest" description="Disordered" evidence="1">
    <location>
        <begin position="212"/>
        <end position="239"/>
    </location>
</feature>
<evidence type="ECO:0000313" key="2">
    <source>
        <dbReference type="EMBL" id="KAK3676761.1"/>
    </source>
</evidence>
<feature type="region of interest" description="Disordered" evidence="1">
    <location>
        <begin position="49"/>
        <end position="82"/>
    </location>
</feature>
<evidence type="ECO:0000313" key="3">
    <source>
        <dbReference type="Proteomes" id="UP001274830"/>
    </source>
</evidence>
<keyword evidence="3" id="KW-1185">Reference proteome</keyword>
<dbReference type="Proteomes" id="UP001274830">
    <property type="component" value="Unassembled WGS sequence"/>
</dbReference>
<protein>
    <submittedName>
        <fullName evidence="2">Uncharacterized protein</fullName>
    </submittedName>
</protein>
<feature type="region of interest" description="Disordered" evidence="1">
    <location>
        <begin position="1"/>
        <end position="33"/>
    </location>
</feature>
<feature type="compositionally biased region" description="Basic and acidic residues" evidence="1">
    <location>
        <begin position="151"/>
        <end position="172"/>
    </location>
</feature>
<reference evidence="2" key="1">
    <citation type="submission" date="2023-07" db="EMBL/GenBank/DDBJ databases">
        <title>Black Yeasts Isolated from many extreme environments.</title>
        <authorList>
            <person name="Coleine C."/>
            <person name="Stajich J.E."/>
            <person name="Selbmann L."/>
        </authorList>
    </citation>
    <scope>NUCLEOTIDE SEQUENCE</scope>
    <source>
        <strain evidence="2">CCFEE 5485</strain>
    </source>
</reference>
<name>A0AAE0WRU5_9PEZI</name>
<evidence type="ECO:0000256" key="1">
    <source>
        <dbReference type="SAM" id="MobiDB-lite"/>
    </source>
</evidence>